<keyword evidence="4 6" id="KW-0472">Membrane</keyword>
<dbReference type="InterPro" id="IPR052337">
    <property type="entry name" value="SAT4-like"/>
</dbReference>
<sequence length="453" mass="51387">MPGGIHPPREVVRSWPTPDYVNPVTRPMAETIIACVFGPVTLFLMFARLWIRLRIQRNCGWDDWFMIAAIWPVILLTVIIPLAADKYHFNRHIWDVEPRLAVVQRKLVLAIECLFCVATGLIKISVLLFYRRLSARTVSKTFRWISRITITFVAGYSIAFTLVPIFGCQPISAFWDQTDVVKLRNGYKYKCFNEGADVVAATIISTAQDLLTAVLPTFMFWHVQIPIRQKIALFGIFAIAYVVVGIGAVRIYTAWEIFFKTYDVTWVVWEMWNWTLLEIHLGAMCANAPALKVFFSQCLNIRIFTSGSHFRATDSKTDNYKSRSTGSGSLSANLAFWKSSHAKAGYLSEPHTETSVDRLGGVQVQREIDVYISPAYNSEDTIRREDGVDIELRNVKAQQKFSDSQEKQVGKGWRASPHMLSHISIQHDATISSLTTAGSDLRKPSTVPQQKLR</sequence>
<evidence type="ECO:0000313" key="9">
    <source>
        <dbReference type="Proteomes" id="UP000800035"/>
    </source>
</evidence>
<evidence type="ECO:0000256" key="3">
    <source>
        <dbReference type="ARBA" id="ARBA00022989"/>
    </source>
</evidence>
<dbReference type="PANTHER" id="PTHR33048">
    <property type="entry name" value="PTH11-LIKE INTEGRAL MEMBRANE PROTEIN (AFU_ORTHOLOGUE AFUA_5G11245)"/>
    <property type="match status" value="1"/>
</dbReference>
<dbReference type="Pfam" id="PF20684">
    <property type="entry name" value="Fung_rhodopsin"/>
    <property type="match status" value="1"/>
</dbReference>
<evidence type="ECO:0000256" key="4">
    <source>
        <dbReference type="ARBA" id="ARBA00023136"/>
    </source>
</evidence>
<evidence type="ECO:0000313" key="8">
    <source>
        <dbReference type="EMBL" id="KAF1951548.1"/>
    </source>
</evidence>
<dbReference type="OrthoDB" id="5429740at2759"/>
<dbReference type="GO" id="GO:0016020">
    <property type="term" value="C:membrane"/>
    <property type="evidence" value="ECO:0007669"/>
    <property type="project" value="UniProtKB-SubCell"/>
</dbReference>
<evidence type="ECO:0000256" key="1">
    <source>
        <dbReference type="ARBA" id="ARBA00004141"/>
    </source>
</evidence>
<keyword evidence="2 6" id="KW-0812">Transmembrane</keyword>
<feature type="transmembrane region" description="Helical" evidence="6">
    <location>
        <begin position="272"/>
        <end position="295"/>
    </location>
</feature>
<dbReference type="AlphaFoldDB" id="A0A6A5TGR7"/>
<organism evidence="8 9">
    <name type="scientific">Byssothecium circinans</name>
    <dbReference type="NCBI Taxonomy" id="147558"/>
    <lineage>
        <taxon>Eukaryota</taxon>
        <taxon>Fungi</taxon>
        <taxon>Dikarya</taxon>
        <taxon>Ascomycota</taxon>
        <taxon>Pezizomycotina</taxon>
        <taxon>Dothideomycetes</taxon>
        <taxon>Pleosporomycetidae</taxon>
        <taxon>Pleosporales</taxon>
        <taxon>Massarineae</taxon>
        <taxon>Massarinaceae</taxon>
        <taxon>Byssothecium</taxon>
    </lineage>
</organism>
<dbReference type="EMBL" id="ML977016">
    <property type="protein sequence ID" value="KAF1951548.1"/>
    <property type="molecule type" value="Genomic_DNA"/>
</dbReference>
<evidence type="ECO:0000259" key="7">
    <source>
        <dbReference type="Pfam" id="PF20684"/>
    </source>
</evidence>
<feature type="domain" description="Rhodopsin" evidence="7">
    <location>
        <begin position="47"/>
        <end position="296"/>
    </location>
</feature>
<dbReference type="Proteomes" id="UP000800035">
    <property type="component" value="Unassembled WGS sequence"/>
</dbReference>
<keyword evidence="9" id="KW-1185">Reference proteome</keyword>
<comment type="subcellular location">
    <subcellularLocation>
        <location evidence="1">Membrane</location>
        <topology evidence="1">Multi-pass membrane protein</topology>
    </subcellularLocation>
</comment>
<dbReference type="PANTHER" id="PTHR33048:SF129">
    <property type="entry name" value="INTEGRAL MEMBRANE PROTEIN-RELATED"/>
    <property type="match status" value="1"/>
</dbReference>
<proteinExistence type="inferred from homology"/>
<feature type="transmembrane region" description="Helical" evidence="6">
    <location>
        <begin position="63"/>
        <end position="84"/>
    </location>
</feature>
<feature type="transmembrane region" description="Helical" evidence="6">
    <location>
        <begin position="31"/>
        <end position="51"/>
    </location>
</feature>
<feature type="transmembrane region" description="Helical" evidence="6">
    <location>
        <begin position="150"/>
        <end position="175"/>
    </location>
</feature>
<feature type="transmembrane region" description="Helical" evidence="6">
    <location>
        <begin position="231"/>
        <end position="252"/>
    </location>
</feature>
<name>A0A6A5TGR7_9PLEO</name>
<comment type="similarity">
    <text evidence="5">Belongs to the SAT4 family.</text>
</comment>
<reference evidence="8" key="1">
    <citation type="journal article" date="2020" name="Stud. Mycol.">
        <title>101 Dothideomycetes genomes: a test case for predicting lifestyles and emergence of pathogens.</title>
        <authorList>
            <person name="Haridas S."/>
            <person name="Albert R."/>
            <person name="Binder M."/>
            <person name="Bloem J."/>
            <person name="Labutti K."/>
            <person name="Salamov A."/>
            <person name="Andreopoulos B."/>
            <person name="Baker S."/>
            <person name="Barry K."/>
            <person name="Bills G."/>
            <person name="Bluhm B."/>
            <person name="Cannon C."/>
            <person name="Castanera R."/>
            <person name="Culley D."/>
            <person name="Daum C."/>
            <person name="Ezra D."/>
            <person name="Gonzalez J."/>
            <person name="Henrissat B."/>
            <person name="Kuo A."/>
            <person name="Liang C."/>
            <person name="Lipzen A."/>
            <person name="Lutzoni F."/>
            <person name="Magnuson J."/>
            <person name="Mondo S."/>
            <person name="Nolan M."/>
            <person name="Ohm R."/>
            <person name="Pangilinan J."/>
            <person name="Park H.-J."/>
            <person name="Ramirez L."/>
            <person name="Alfaro M."/>
            <person name="Sun H."/>
            <person name="Tritt A."/>
            <person name="Yoshinaga Y."/>
            <person name="Zwiers L.-H."/>
            <person name="Turgeon B."/>
            <person name="Goodwin S."/>
            <person name="Spatafora J."/>
            <person name="Crous P."/>
            <person name="Grigoriev I."/>
        </authorList>
    </citation>
    <scope>NUCLEOTIDE SEQUENCE</scope>
    <source>
        <strain evidence="8">CBS 675.92</strain>
    </source>
</reference>
<protein>
    <recommendedName>
        <fullName evidence="7">Rhodopsin domain-containing protein</fullName>
    </recommendedName>
</protein>
<gene>
    <name evidence="8" type="ORF">CC80DRAFT_424510</name>
</gene>
<evidence type="ECO:0000256" key="6">
    <source>
        <dbReference type="SAM" id="Phobius"/>
    </source>
</evidence>
<evidence type="ECO:0000256" key="5">
    <source>
        <dbReference type="ARBA" id="ARBA00038359"/>
    </source>
</evidence>
<accession>A0A6A5TGR7</accession>
<evidence type="ECO:0000256" key="2">
    <source>
        <dbReference type="ARBA" id="ARBA00022692"/>
    </source>
</evidence>
<keyword evidence="3 6" id="KW-1133">Transmembrane helix</keyword>
<feature type="transmembrane region" description="Helical" evidence="6">
    <location>
        <begin position="107"/>
        <end position="130"/>
    </location>
</feature>
<dbReference type="InterPro" id="IPR049326">
    <property type="entry name" value="Rhodopsin_dom_fungi"/>
</dbReference>
<feature type="transmembrane region" description="Helical" evidence="6">
    <location>
        <begin position="195"/>
        <end position="219"/>
    </location>
</feature>